<accession>A0A1R0XKQ7</accession>
<proteinExistence type="predicted"/>
<comment type="caution">
    <text evidence="2">The sequence shown here is derived from an EMBL/GenBank/DDBJ whole genome shotgun (WGS) entry which is preliminary data.</text>
</comment>
<reference evidence="2 3" key="1">
    <citation type="submission" date="2016-10" db="EMBL/GenBank/DDBJ databases">
        <title>Paenibacillus species isolates.</title>
        <authorList>
            <person name="Beno S.M."/>
        </authorList>
    </citation>
    <scope>NUCLEOTIDE SEQUENCE [LARGE SCALE GENOMIC DNA]</scope>
    <source>
        <strain evidence="2 3">FSL H7-0710</strain>
    </source>
</reference>
<evidence type="ECO:0000313" key="2">
    <source>
        <dbReference type="EMBL" id="OMD35685.1"/>
    </source>
</evidence>
<evidence type="ECO:0000256" key="1">
    <source>
        <dbReference type="SAM" id="MobiDB-lite"/>
    </source>
</evidence>
<name>A0A1R0XKQ7_9BACL</name>
<evidence type="ECO:0000313" key="3">
    <source>
        <dbReference type="Proteomes" id="UP000187439"/>
    </source>
</evidence>
<sequence>MSSDAKTTKSYKLSPELKEKLERLAADSGLETQEAFIEQLAALYELQQMKEGHGSGYAKQIEELEYHTRRSVELFIGVINTESAERLQMNQEHEEKLSDRAAVIFSQEQEIAELRKELKMRTDELDRMSKEKEAQARLNEQLETATRDKGLLVDQYREKVDTLSGLVNEYKEAAEENKTLHLEISRMTMFTEKQDGRISSLEAEMAELSKHTEEQMRQAEERHKELLERLTERKETEKEREVLKVRTEYQEKLEAAQTEATAKIRELYDQLERQRSLHEEQVRQIHQNVAKDQQTLPPSDNENI</sequence>
<organism evidence="2 3">
    <name type="scientific">Paenibacillus odorifer</name>
    <dbReference type="NCBI Taxonomy" id="189426"/>
    <lineage>
        <taxon>Bacteria</taxon>
        <taxon>Bacillati</taxon>
        <taxon>Bacillota</taxon>
        <taxon>Bacilli</taxon>
        <taxon>Bacillales</taxon>
        <taxon>Paenibacillaceae</taxon>
        <taxon>Paenibacillus</taxon>
    </lineage>
</organism>
<feature type="compositionally biased region" description="Polar residues" evidence="1">
    <location>
        <begin position="284"/>
        <end position="304"/>
    </location>
</feature>
<dbReference type="RefSeq" id="WP_076121322.1">
    <property type="nucleotide sequence ID" value="NZ_MPTC01000037.1"/>
</dbReference>
<dbReference type="AlphaFoldDB" id="A0A1R0XKQ7"/>
<dbReference type="OrthoDB" id="2624895at2"/>
<dbReference type="EMBL" id="MPTC01000037">
    <property type="protein sequence ID" value="OMD35685.1"/>
    <property type="molecule type" value="Genomic_DNA"/>
</dbReference>
<dbReference type="Proteomes" id="UP000187439">
    <property type="component" value="Unassembled WGS sequence"/>
</dbReference>
<gene>
    <name evidence="2" type="ORF">BSK52_26660</name>
</gene>
<protein>
    <submittedName>
        <fullName evidence="2">Uncharacterized protein</fullName>
    </submittedName>
</protein>
<feature type="region of interest" description="Disordered" evidence="1">
    <location>
        <begin position="278"/>
        <end position="304"/>
    </location>
</feature>